<dbReference type="EMBL" id="ALZR01000030">
    <property type="protein sequence ID" value="EJV19015.1"/>
    <property type="molecule type" value="Genomic_DNA"/>
</dbReference>
<dbReference type="Pfam" id="PF03382">
    <property type="entry name" value="DUF285"/>
    <property type="match status" value="1"/>
</dbReference>
<feature type="domain" description="WxL" evidence="1">
    <location>
        <begin position="242"/>
        <end position="373"/>
    </location>
</feature>
<dbReference type="InterPro" id="IPR027994">
    <property type="entry name" value="WxL_dom"/>
</dbReference>
<sequence>CSGLTSLDVSRFNTSEVKSMDGMFSDCTGLKSLDLSSFNTGKVTKMTYMFAYCNSLTYLDLSNFDMSQVSQMDVMFLADEELPLLVKTNDSKLLSYDYSADLRYPGGPKFEANGGSFSPDSKEETKYYFEKCAVPVDSPKFALATFNEFRNNLKPTKEGNVFSRWKVTSGSEPVNDEQLLSPVTYMAQWRTGETGGVNIPSQDVDNTKPGEISSYGIAYMPKQFQTNRTVLNDAGPQSIPVNKTERFDVGVQDLRNTTSQWTLKAQLMWDGGKELPGSSIKTTNKTGVVMKNINNGTDPFNPDMDLTDSNNEVQGESDVTITNVPTLIMTANNVSHNAVYNYNLGDVSLEIPETRMIQPGSYEGHVEWNLANTL</sequence>
<name>A0AAV3GNH8_ENTFL</name>
<dbReference type="AlphaFoldDB" id="A0AAV3GNH8"/>
<comment type="caution">
    <text evidence="2">The sequence shown here is derived from an EMBL/GenBank/DDBJ whole genome shotgun (WGS) entry which is preliminary data.</text>
</comment>
<dbReference type="Gene3D" id="3.80.10.10">
    <property type="entry name" value="Ribonuclease Inhibitor"/>
    <property type="match status" value="1"/>
</dbReference>
<dbReference type="Proteomes" id="UP000004117">
    <property type="component" value="Unassembled WGS sequence"/>
</dbReference>
<gene>
    <name evidence="2" type="ORF">HMPREF1336_00716</name>
</gene>
<dbReference type="Pfam" id="PF13731">
    <property type="entry name" value="WxL"/>
    <property type="match status" value="1"/>
</dbReference>
<reference evidence="2 3" key="1">
    <citation type="submission" date="2012-04" db="EMBL/GenBank/DDBJ databases">
        <authorList>
            <person name="Weinstock G."/>
            <person name="Sodergren E."/>
            <person name="Lobos E.A."/>
            <person name="Fulton L."/>
            <person name="Fulton R."/>
            <person name="Courtney L."/>
            <person name="Fronick C."/>
            <person name="O'Laughlin M."/>
            <person name="Godfrey J."/>
            <person name="Wilson R.M."/>
            <person name="Miner T."/>
            <person name="Farmer C."/>
            <person name="Delehaunty K."/>
            <person name="Cordes M."/>
            <person name="Minx P."/>
            <person name="Tomlinson C."/>
            <person name="Chen J."/>
            <person name="Wollam A."/>
            <person name="Pepin K.H."/>
            <person name="Bhonagiri V."/>
            <person name="Zhang X."/>
            <person name="Suruliraj S."/>
            <person name="Warren W."/>
            <person name="Mitreva M."/>
            <person name="Mardis E.R."/>
            <person name="Wilson R.K."/>
        </authorList>
    </citation>
    <scope>NUCLEOTIDE SEQUENCE [LARGE SCALE GENOMIC DNA]</scope>
    <source>
        <strain evidence="2 3">ERV63</strain>
    </source>
</reference>
<dbReference type="NCBIfam" id="TIGR02167">
    <property type="entry name" value="Liste_lipo_26"/>
    <property type="match status" value="3"/>
</dbReference>
<protein>
    <submittedName>
        <fullName evidence="2">Bacterial surface protein 26-residue PARCEL repeat-containing domain protein</fullName>
    </submittedName>
</protein>
<proteinExistence type="predicted"/>
<feature type="non-terminal residue" evidence="2">
    <location>
        <position position="1"/>
    </location>
</feature>
<evidence type="ECO:0000259" key="1">
    <source>
        <dbReference type="Pfam" id="PF13731"/>
    </source>
</evidence>
<dbReference type="RefSeq" id="WP_002416805.1">
    <property type="nucleotide sequence ID" value="NZ_JH805692.1"/>
</dbReference>
<dbReference type="InterPro" id="IPR005046">
    <property type="entry name" value="DUF285"/>
</dbReference>
<dbReference type="SUPFAM" id="SSF52047">
    <property type="entry name" value="RNI-like"/>
    <property type="match status" value="1"/>
</dbReference>
<evidence type="ECO:0000313" key="2">
    <source>
        <dbReference type="EMBL" id="EJV19015.1"/>
    </source>
</evidence>
<dbReference type="InterPro" id="IPR032675">
    <property type="entry name" value="LRR_dom_sf"/>
</dbReference>
<organism evidence="2 3">
    <name type="scientific">Enterococcus faecalis ERV63</name>
    <dbReference type="NCBI Taxonomy" id="1134793"/>
    <lineage>
        <taxon>Bacteria</taxon>
        <taxon>Bacillati</taxon>
        <taxon>Bacillota</taxon>
        <taxon>Bacilli</taxon>
        <taxon>Lactobacillales</taxon>
        <taxon>Enterococcaceae</taxon>
        <taxon>Enterococcus</taxon>
    </lineage>
</organism>
<accession>A0AAV3GNH8</accession>
<evidence type="ECO:0000313" key="3">
    <source>
        <dbReference type="Proteomes" id="UP000004117"/>
    </source>
</evidence>
<dbReference type="InterPro" id="IPR011889">
    <property type="entry name" value="Liste_lipo_26"/>
</dbReference>